<protein>
    <submittedName>
        <fullName evidence="3">Translation initiation factor eIF4e</fullName>
    </submittedName>
</protein>
<dbReference type="GO" id="GO:0003743">
    <property type="term" value="F:translation initiation factor activity"/>
    <property type="evidence" value="ECO:0007669"/>
    <property type="project" value="UniProtKB-KW"/>
</dbReference>
<gene>
    <name evidence="3" type="ORF">FA10DRAFT_268724</name>
</gene>
<sequence length="589" mass="62394">MVEHLSSQSGNAGSASTSTGSSPVKSAASKAKVPTLSDIVARIKPSSVAAVDLHPEEKENQREASTSNDGRPHRLGTTGRLQTYSAVSNEGEGEKTSPAGSTGSMMSASRGRGSTDRGKTLASLREKAASRSRSTSPTKPSFVSTGSSSQSPLTTASSIATTHSQASSSSSVGHKGIPTLQDIRDHMSSKKSSASTASISATLTSADGETRKDHGPFPVPAKSPSESPTEEQRKQTSPKVDDSPRKAIEAGRSNAKLDPAANVKEAEPIKKEGHPLQHKWTLYFDSKSWNPSSTATSWEATLKMMGTYETVESFMSIFPTLRRPSQMERNCNYHLFKDGIKPMWEDKANARGGKWVLTLRNGNQALLDRSWMYLVLGLIGEELDEADDITGAVISTRPKGDRIAVWLREKHDVAKVNGIGKRFVQLLDIDREPGVSLEFVANDKGASSKRSRAPSALPSSPTAASTVTPPLSWDDNETSSSKLSSPSKFISFANPLPHIPHPPPPATGASTSRPPSSDSSFGGSPKLFGSPPKPFGRRPFQDQQRHTASPAGQQQGSGAGGGVGLSLGGPIGRTTSPAPPSFRRQPLKG</sequence>
<dbReference type="OrthoDB" id="590761at2759"/>
<dbReference type="InterPro" id="IPR023398">
    <property type="entry name" value="TIF_eIF4e-like"/>
</dbReference>
<dbReference type="SUPFAM" id="SSF55418">
    <property type="entry name" value="eIF4e-like"/>
    <property type="match status" value="1"/>
</dbReference>
<dbReference type="InterPro" id="IPR001040">
    <property type="entry name" value="TIF_eIF_4E"/>
</dbReference>
<keyword evidence="1" id="KW-0694">RNA-binding</keyword>
<reference evidence="3 4" key="1">
    <citation type="journal article" date="2018" name="Mol. Biol. Evol.">
        <title>Broad Genomic Sampling Reveals a Smut Pathogenic Ancestry of the Fungal Clade Ustilaginomycotina.</title>
        <authorList>
            <person name="Kijpornyongpan T."/>
            <person name="Mondo S.J."/>
            <person name="Barry K."/>
            <person name="Sandor L."/>
            <person name="Lee J."/>
            <person name="Lipzen A."/>
            <person name="Pangilinan J."/>
            <person name="LaButti K."/>
            <person name="Hainaut M."/>
            <person name="Henrissat B."/>
            <person name="Grigoriev I.V."/>
            <person name="Spatafora J.W."/>
            <person name="Aime M.C."/>
        </authorList>
    </citation>
    <scope>NUCLEOTIDE SEQUENCE [LARGE SCALE GENOMIC DNA]</scope>
    <source>
        <strain evidence="3 4">MCA 4198</strain>
    </source>
</reference>
<feature type="compositionally biased region" description="Basic and acidic residues" evidence="2">
    <location>
        <begin position="230"/>
        <end position="249"/>
    </location>
</feature>
<evidence type="ECO:0000256" key="2">
    <source>
        <dbReference type="SAM" id="MobiDB-lite"/>
    </source>
</evidence>
<proteinExistence type="inferred from homology"/>
<evidence type="ECO:0000313" key="4">
    <source>
        <dbReference type="Proteomes" id="UP000245768"/>
    </source>
</evidence>
<dbReference type="EMBL" id="KZ819638">
    <property type="protein sequence ID" value="PWN88540.1"/>
    <property type="molecule type" value="Genomic_DNA"/>
</dbReference>
<keyword evidence="1 3" id="KW-0396">Initiation factor</keyword>
<keyword evidence="1" id="KW-0648">Protein biosynthesis</keyword>
<dbReference type="STRING" id="215250.A0A316YG82"/>
<dbReference type="GO" id="GO:0016281">
    <property type="term" value="C:eukaryotic translation initiation factor 4F complex"/>
    <property type="evidence" value="ECO:0007669"/>
    <property type="project" value="TreeGrafter"/>
</dbReference>
<name>A0A316YG82_9BASI</name>
<dbReference type="PANTHER" id="PTHR11960">
    <property type="entry name" value="EUKARYOTIC TRANSLATION INITIATION FACTOR 4E RELATED"/>
    <property type="match status" value="1"/>
</dbReference>
<feature type="compositionally biased region" description="Low complexity" evidence="2">
    <location>
        <begin position="190"/>
        <end position="206"/>
    </location>
</feature>
<feature type="compositionally biased region" description="Low complexity" evidence="2">
    <location>
        <begin position="453"/>
        <end position="472"/>
    </location>
</feature>
<dbReference type="GO" id="GO:0000340">
    <property type="term" value="F:RNA 7-methylguanosine cap binding"/>
    <property type="evidence" value="ECO:0007669"/>
    <property type="project" value="TreeGrafter"/>
</dbReference>
<feature type="compositionally biased region" description="Basic and acidic residues" evidence="2">
    <location>
        <begin position="53"/>
        <end position="62"/>
    </location>
</feature>
<feature type="compositionally biased region" description="Basic and acidic residues" evidence="2">
    <location>
        <begin position="113"/>
        <end position="129"/>
    </location>
</feature>
<feature type="compositionally biased region" description="Pro residues" evidence="2">
    <location>
        <begin position="497"/>
        <end position="506"/>
    </location>
</feature>
<accession>A0A316YG82</accession>
<dbReference type="InParanoid" id="A0A316YG82"/>
<dbReference type="PANTHER" id="PTHR11960:SF73">
    <property type="entry name" value="TRANSLATION INITIATION FACTOR 4E, PUTATIVE-RELATED"/>
    <property type="match status" value="1"/>
</dbReference>
<keyword evidence="4" id="KW-1185">Reference proteome</keyword>
<feature type="compositionally biased region" description="Gly residues" evidence="2">
    <location>
        <begin position="555"/>
        <end position="571"/>
    </location>
</feature>
<feature type="compositionally biased region" description="Low complexity" evidence="2">
    <location>
        <begin position="507"/>
        <end position="525"/>
    </location>
</feature>
<organism evidence="3 4">
    <name type="scientific">Acaromyces ingoldii</name>
    <dbReference type="NCBI Taxonomy" id="215250"/>
    <lineage>
        <taxon>Eukaryota</taxon>
        <taxon>Fungi</taxon>
        <taxon>Dikarya</taxon>
        <taxon>Basidiomycota</taxon>
        <taxon>Ustilaginomycotina</taxon>
        <taxon>Exobasidiomycetes</taxon>
        <taxon>Exobasidiales</taxon>
        <taxon>Cryptobasidiaceae</taxon>
        <taxon>Acaromyces</taxon>
    </lineage>
</organism>
<feature type="compositionally biased region" description="Low complexity" evidence="2">
    <location>
        <begin position="99"/>
        <end position="112"/>
    </location>
</feature>
<dbReference type="Proteomes" id="UP000245768">
    <property type="component" value="Unassembled WGS sequence"/>
</dbReference>
<comment type="similarity">
    <text evidence="1">Belongs to the eukaryotic initiation factor 4E family.</text>
</comment>
<feature type="compositionally biased region" description="Low complexity" evidence="2">
    <location>
        <begin position="131"/>
        <end position="171"/>
    </location>
</feature>
<dbReference type="Pfam" id="PF01652">
    <property type="entry name" value="IF4E"/>
    <property type="match status" value="1"/>
</dbReference>
<feature type="compositionally biased region" description="Low complexity" evidence="2">
    <location>
        <begin position="1"/>
        <end position="34"/>
    </location>
</feature>
<feature type="region of interest" description="Disordered" evidence="2">
    <location>
        <begin position="1"/>
        <end position="272"/>
    </location>
</feature>
<feature type="compositionally biased region" description="Polar residues" evidence="2">
    <location>
        <begin position="79"/>
        <end position="88"/>
    </location>
</feature>
<dbReference type="Gene3D" id="3.30.760.10">
    <property type="entry name" value="RNA Cap, Translation Initiation Factor Eif4e"/>
    <property type="match status" value="1"/>
</dbReference>
<dbReference type="GeneID" id="37044363"/>
<feature type="compositionally biased region" description="Low complexity" evidence="2">
    <location>
        <begin position="479"/>
        <end position="496"/>
    </location>
</feature>
<dbReference type="RefSeq" id="XP_025375738.1">
    <property type="nucleotide sequence ID" value="XM_025522447.1"/>
</dbReference>
<dbReference type="AlphaFoldDB" id="A0A316YG82"/>
<evidence type="ECO:0000313" key="3">
    <source>
        <dbReference type="EMBL" id="PWN88540.1"/>
    </source>
</evidence>
<evidence type="ECO:0000256" key="1">
    <source>
        <dbReference type="RuleBase" id="RU004374"/>
    </source>
</evidence>
<feature type="region of interest" description="Disordered" evidence="2">
    <location>
        <begin position="443"/>
        <end position="589"/>
    </location>
</feature>